<comment type="caution">
    <text evidence="1">The sequence shown here is derived from an EMBL/GenBank/DDBJ whole genome shotgun (WGS) entry which is preliminary data.</text>
</comment>
<evidence type="ECO:0000313" key="2">
    <source>
        <dbReference type="Proteomes" id="UP000324222"/>
    </source>
</evidence>
<reference evidence="1 2" key="1">
    <citation type="submission" date="2019-05" db="EMBL/GenBank/DDBJ databases">
        <title>Another draft genome of Portunus trituberculatus and its Hox gene families provides insights of decapod evolution.</title>
        <authorList>
            <person name="Jeong J.-H."/>
            <person name="Song I."/>
            <person name="Kim S."/>
            <person name="Choi T."/>
            <person name="Kim D."/>
            <person name="Ryu S."/>
            <person name="Kim W."/>
        </authorList>
    </citation>
    <scope>NUCLEOTIDE SEQUENCE [LARGE SCALE GENOMIC DNA]</scope>
    <source>
        <tissue evidence="1">Muscle</tissue>
    </source>
</reference>
<dbReference type="AlphaFoldDB" id="A0A5B7IE49"/>
<name>A0A5B7IE49_PORTR</name>
<sequence>MCPSTEDERGKRLRIPALSFNPPYTRPFYTSLTTFISCSAAPYLPFIQRSQHTIPSYCFPPHPVPPRLASPRLSIFTFAFYPI</sequence>
<dbReference type="EMBL" id="VSRR010052207">
    <property type="protein sequence ID" value="MPC79827.1"/>
    <property type="molecule type" value="Genomic_DNA"/>
</dbReference>
<dbReference type="Proteomes" id="UP000324222">
    <property type="component" value="Unassembled WGS sequence"/>
</dbReference>
<protein>
    <submittedName>
        <fullName evidence="1">Uncharacterized protein</fullName>
    </submittedName>
</protein>
<proteinExistence type="predicted"/>
<evidence type="ECO:0000313" key="1">
    <source>
        <dbReference type="EMBL" id="MPC79827.1"/>
    </source>
</evidence>
<accession>A0A5B7IE49</accession>
<gene>
    <name evidence="1" type="ORF">E2C01_074374</name>
</gene>
<organism evidence="1 2">
    <name type="scientific">Portunus trituberculatus</name>
    <name type="common">Swimming crab</name>
    <name type="synonym">Neptunus trituberculatus</name>
    <dbReference type="NCBI Taxonomy" id="210409"/>
    <lineage>
        <taxon>Eukaryota</taxon>
        <taxon>Metazoa</taxon>
        <taxon>Ecdysozoa</taxon>
        <taxon>Arthropoda</taxon>
        <taxon>Crustacea</taxon>
        <taxon>Multicrustacea</taxon>
        <taxon>Malacostraca</taxon>
        <taxon>Eumalacostraca</taxon>
        <taxon>Eucarida</taxon>
        <taxon>Decapoda</taxon>
        <taxon>Pleocyemata</taxon>
        <taxon>Brachyura</taxon>
        <taxon>Eubrachyura</taxon>
        <taxon>Portunoidea</taxon>
        <taxon>Portunidae</taxon>
        <taxon>Portuninae</taxon>
        <taxon>Portunus</taxon>
    </lineage>
</organism>
<keyword evidence="2" id="KW-1185">Reference proteome</keyword>